<organism evidence="2 3">
    <name type="scientific">Colletotrichum plurivorum</name>
    <dbReference type="NCBI Taxonomy" id="2175906"/>
    <lineage>
        <taxon>Eukaryota</taxon>
        <taxon>Fungi</taxon>
        <taxon>Dikarya</taxon>
        <taxon>Ascomycota</taxon>
        <taxon>Pezizomycotina</taxon>
        <taxon>Sordariomycetes</taxon>
        <taxon>Hypocreomycetidae</taxon>
        <taxon>Glomerellales</taxon>
        <taxon>Glomerellaceae</taxon>
        <taxon>Colletotrichum</taxon>
        <taxon>Colletotrichum orchidearum species complex</taxon>
    </lineage>
</organism>
<gene>
    <name evidence="2" type="ORF">CPLU01_10186</name>
</gene>
<dbReference type="EMBL" id="WIGO01000170">
    <property type="protein sequence ID" value="KAF6825608.1"/>
    <property type="molecule type" value="Genomic_DNA"/>
</dbReference>
<dbReference type="Proteomes" id="UP000654918">
    <property type="component" value="Unassembled WGS sequence"/>
</dbReference>
<sequence>MSHLEEYRYTWLPTGKYTRLIRLLPTKRFEDPVKILLDVVSLEPPPKYEALSYAWENQTPDQPIDCGGQRLLVTQTCFGALRRLRRKKKPRTLWIDGICIDQHSTAEKNHQVALMGPIYSSAERVVIWLGEDRKGVDSMLNLLRYNLTGIVDHHGLYRSFSTLNTDEDRIRAVLSAAECAWLWIKAGDSLSQAPSGQVAHLMFRDASEDTKLRPIQLGLLELIRSTDESTFDLARFQKYQEAQSEAGRKEKTTLVESTPRGIEVKLKALLSWNKEPKPRYPESGPENSFWDYFLCFWNSCNGSALFWTENNAMGIALPARRVGDVLALIPGLEWPMLLRRSANGNFKVVSPAFIRRDQGWYMFRREKLQHIVLE</sequence>
<dbReference type="InterPro" id="IPR052895">
    <property type="entry name" value="HetReg/Transcr_Mod"/>
</dbReference>
<comment type="caution">
    <text evidence="2">The sequence shown here is derived from an EMBL/GenBank/DDBJ whole genome shotgun (WGS) entry which is preliminary data.</text>
</comment>
<dbReference type="PANTHER" id="PTHR24148">
    <property type="entry name" value="ANKYRIN REPEAT DOMAIN-CONTAINING PROTEIN 39 HOMOLOG-RELATED"/>
    <property type="match status" value="1"/>
</dbReference>
<evidence type="ECO:0000259" key="1">
    <source>
        <dbReference type="Pfam" id="PF06985"/>
    </source>
</evidence>
<protein>
    <submittedName>
        <fullName evidence="2">Ankyrin and het domain-containing protein</fullName>
    </submittedName>
</protein>
<keyword evidence="3" id="KW-1185">Reference proteome</keyword>
<evidence type="ECO:0000313" key="3">
    <source>
        <dbReference type="Proteomes" id="UP000654918"/>
    </source>
</evidence>
<dbReference type="InterPro" id="IPR010730">
    <property type="entry name" value="HET"/>
</dbReference>
<dbReference type="AlphaFoldDB" id="A0A8H6K743"/>
<dbReference type="PANTHER" id="PTHR24148:SF64">
    <property type="entry name" value="HETEROKARYON INCOMPATIBILITY DOMAIN-CONTAINING PROTEIN"/>
    <property type="match status" value="1"/>
</dbReference>
<reference evidence="2" key="1">
    <citation type="journal article" date="2020" name="Phytopathology">
        <title>Genome Sequence Resources of Colletotrichum truncatum, C. plurivorum, C. musicola, and C. sojae: Four Species Pathogenic to Soybean (Glycine max).</title>
        <authorList>
            <person name="Rogerio F."/>
            <person name="Boufleur T.R."/>
            <person name="Ciampi-Guillardi M."/>
            <person name="Sukno S.A."/>
            <person name="Thon M.R."/>
            <person name="Massola Junior N.S."/>
            <person name="Baroncelli R."/>
        </authorList>
    </citation>
    <scope>NUCLEOTIDE SEQUENCE</scope>
    <source>
        <strain evidence="2">LFN00145</strain>
    </source>
</reference>
<dbReference type="Pfam" id="PF06985">
    <property type="entry name" value="HET"/>
    <property type="match status" value="1"/>
</dbReference>
<feature type="domain" description="Heterokaryon incompatibility" evidence="1">
    <location>
        <begin position="48"/>
        <end position="140"/>
    </location>
</feature>
<name>A0A8H6K743_9PEZI</name>
<evidence type="ECO:0000313" key="2">
    <source>
        <dbReference type="EMBL" id="KAF6825608.1"/>
    </source>
</evidence>
<accession>A0A8H6K743</accession>
<proteinExistence type="predicted"/>